<reference evidence="1" key="1">
    <citation type="journal article" date="2015" name="Nature">
        <title>Complex archaea that bridge the gap between prokaryotes and eukaryotes.</title>
        <authorList>
            <person name="Spang A."/>
            <person name="Saw J.H."/>
            <person name="Jorgensen S.L."/>
            <person name="Zaremba-Niedzwiedzka K."/>
            <person name="Martijn J."/>
            <person name="Lind A.E."/>
            <person name="van Eijk R."/>
            <person name="Schleper C."/>
            <person name="Guy L."/>
            <person name="Ettema T.J."/>
        </authorList>
    </citation>
    <scope>NUCLEOTIDE SEQUENCE</scope>
</reference>
<dbReference type="SUPFAM" id="SSF69304">
    <property type="entry name" value="Tricorn protease N-terminal domain"/>
    <property type="match status" value="1"/>
</dbReference>
<accession>A0A0F9FCP9</accession>
<evidence type="ECO:0008006" key="2">
    <source>
        <dbReference type="Google" id="ProtNLM"/>
    </source>
</evidence>
<name>A0A0F9FCP9_9ZZZZ</name>
<organism evidence="1">
    <name type="scientific">marine sediment metagenome</name>
    <dbReference type="NCBI Taxonomy" id="412755"/>
    <lineage>
        <taxon>unclassified sequences</taxon>
        <taxon>metagenomes</taxon>
        <taxon>ecological metagenomes</taxon>
    </lineage>
</organism>
<protein>
    <recommendedName>
        <fullName evidence="2">Dipeptidylpeptidase IV N-terminal domain-containing protein</fullName>
    </recommendedName>
</protein>
<dbReference type="EMBL" id="LAZR01033156">
    <property type="protein sequence ID" value="KKL48902.1"/>
    <property type="molecule type" value="Genomic_DNA"/>
</dbReference>
<dbReference type="AlphaFoldDB" id="A0A0F9FCP9"/>
<sequence>MKLISPWLSLVVTLVTIPHTALAAMPKSEILLAKLNTEYGLQVSRITNNDVYNNQPLLTQSGIYFTKEVQTDGQSQTDLAFYDFSNQQVVNLTNTAVSEYSPTLTPNGEALSAIVVEADGKQKLWQYPFAHNVTPSRIFEWIEPVGYHAWGAKDDMVMFILGEPHTLQYTQVAAAKPKVVAEHIGRTLTYNHALAAYTFSYNKAQQHWLASYDPQKNTVTDLFRLPQHVQDYAFKDTNTVIYAVDNRVYQRQLTNPEQVSLWLDLTPYCDSNITRMSYLNEQLAFVCAI</sequence>
<evidence type="ECO:0000313" key="1">
    <source>
        <dbReference type="EMBL" id="KKL48902.1"/>
    </source>
</evidence>
<proteinExistence type="predicted"/>
<comment type="caution">
    <text evidence="1">The sequence shown here is derived from an EMBL/GenBank/DDBJ whole genome shotgun (WGS) entry which is preliminary data.</text>
</comment>
<gene>
    <name evidence="1" type="ORF">LCGC14_2320870</name>
</gene>